<comment type="caution">
    <text evidence="10">The sequence shown here is derived from an EMBL/GenBank/DDBJ whole genome shotgun (WGS) entry which is preliminary data.</text>
</comment>
<dbReference type="InterPro" id="IPR038222">
    <property type="entry name" value="DHHA2_dom_sf"/>
</dbReference>
<evidence type="ECO:0000256" key="6">
    <source>
        <dbReference type="ARBA" id="ARBA00032535"/>
    </source>
</evidence>
<dbReference type="Proteomes" id="UP000886741">
    <property type="component" value="Unassembled WGS sequence"/>
</dbReference>
<name>A0A9D1F8Q9_9FIRM</name>
<protein>
    <recommendedName>
        <fullName evidence="2">inorganic diphosphatase</fullName>
        <ecNumber evidence="2">3.6.1.1</ecNumber>
    </recommendedName>
    <alternativeName>
        <fullName evidence="6">Pyrophosphate phospho-hydrolase</fullName>
    </alternativeName>
</protein>
<dbReference type="PROSITE" id="PS51371">
    <property type="entry name" value="CBS"/>
    <property type="match status" value="1"/>
</dbReference>
<evidence type="ECO:0000256" key="8">
    <source>
        <dbReference type="PROSITE-ProRule" id="PRU00703"/>
    </source>
</evidence>
<organism evidence="10 11">
    <name type="scientific">Candidatus Avoscillospira avistercoris</name>
    <dbReference type="NCBI Taxonomy" id="2840707"/>
    <lineage>
        <taxon>Bacteria</taxon>
        <taxon>Bacillati</taxon>
        <taxon>Bacillota</taxon>
        <taxon>Clostridia</taxon>
        <taxon>Eubacteriales</taxon>
        <taxon>Oscillospiraceae</taxon>
        <taxon>Oscillospiraceae incertae sedis</taxon>
        <taxon>Candidatus Avoscillospira</taxon>
    </lineage>
</organism>
<accession>A0A9D1F8Q9</accession>
<keyword evidence="3" id="KW-0479">Metal-binding</keyword>
<keyword evidence="5" id="KW-0464">Manganese</keyword>
<proteinExistence type="predicted"/>
<gene>
    <name evidence="10" type="ORF">IAA83_03690</name>
</gene>
<dbReference type="SMART" id="SM01131">
    <property type="entry name" value="DHHA2"/>
    <property type="match status" value="1"/>
</dbReference>
<feature type="domain" description="CBS" evidence="9">
    <location>
        <begin position="247"/>
        <end position="303"/>
    </location>
</feature>
<dbReference type="GO" id="GO:0004427">
    <property type="term" value="F:inorganic diphosphate phosphatase activity"/>
    <property type="evidence" value="ECO:0007669"/>
    <property type="project" value="UniProtKB-EC"/>
</dbReference>
<dbReference type="InterPro" id="IPR000644">
    <property type="entry name" value="CBS_dom"/>
</dbReference>
<dbReference type="SUPFAM" id="SSF75138">
    <property type="entry name" value="HprK N-terminal domain-like"/>
    <property type="match status" value="1"/>
</dbReference>
<dbReference type="Gene3D" id="3.40.1390.20">
    <property type="entry name" value="HprK N-terminal domain-like"/>
    <property type="match status" value="1"/>
</dbReference>
<dbReference type="FunFam" id="3.90.1640.10:FF:000001">
    <property type="entry name" value="Probable manganese-dependent inorganic pyrophosphatase"/>
    <property type="match status" value="1"/>
</dbReference>
<comment type="cofactor">
    <cofactor evidence="1">
        <name>Mn(2+)</name>
        <dbReference type="ChEBI" id="CHEBI:29035"/>
    </cofactor>
</comment>
<dbReference type="InterPro" id="IPR001667">
    <property type="entry name" value="DDH_dom"/>
</dbReference>
<reference evidence="10" key="2">
    <citation type="journal article" date="2021" name="PeerJ">
        <title>Extensive microbial diversity within the chicken gut microbiome revealed by metagenomics and culture.</title>
        <authorList>
            <person name="Gilroy R."/>
            <person name="Ravi A."/>
            <person name="Getino M."/>
            <person name="Pursley I."/>
            <person name="Horton D.L."/>
            <person name="Alikhan N.F."/>
            <person name="Baker D."/>
            <person name="Gharbi K."/>
            <person name="Hall N."/>
            <person name="Watson M."/>
            <person name="Adriaenssens E.M."/>
            <person name="Foster-Nyarko E."/>
            <person name="Jarju S."/>
            <person name="Secka A."/>
            <person name="Antonio M."/>
            <person name="Oren A."/>
            <person name="Chaudhuri R.R."/>
            <person name="La Ragione R."/>
            <person name="Hildebrand F."/>
            <person name="Pallen M.J."/>
        </authorList>
    </citation>
    <scope>NUCLEOTIDE SEQUENCE</scope>
    <source>
        <strain evidence="10">ChiBcec16-1751</strain>
    </source>
</reference>
<dbReference type="SUPFAM" id="SSF54631">
    <property type="entry name" value="CBS-domain pair"/>
    <property type="match status" value="1"/>
</dbReference>
<dbReference type="PANTHER" id="PTHR12112:SF22">
    <property type="entry name" value="MANGANESE-DEPENDENT INORGANIC PYROPHOSPHATASE-RELATED"/>
    <property type="match status" value="1"/>
</dbReference>
<dbReference type="PANTHER" id="PTHR12112">
    <property type="entry name" value="BNIP - RELATED"/>
    <property type="match status" value="1"/>
</dbReference>
<evidence type="ECO:0000256" key="7">
    <source>
        <dbReference type="ARBA" id="ARBA00047820"/>
    </source>
</evidence>
<dbReference type="NCBIfam" id="NF011443">
    <property type="entry name" value="PRK14869.1-5"/>
    <property type="match status" value="1"/>
</dbReference>
<comment type="catalytic activity">
    <reaction evidence="7">
        <text>diphosphate + H2O = 2 phosphate + H(+)</text>
        <dbReference type="Rhea" id="RHEA:24576"/>
        <dbReference type="ChEBI" id="CHEBI:15377"/>
        <dbReference type="ChEBI" id="CHEBI:15378"/>
        <dbReference type="ChEBI" id="CHEBI:33019"/>
        <dbReference type="ChEBI" id="CHEBI:43474"/>
        <dbReference type="EC" id="3.6.1.1"/>
    </reaction>
</comment>
<dbReference type="Pfam" id="PF00571">
    <property type="entry name" value="CBS"/>
    <property type="match status" value="1"/>
</dbReference>
<keyword evidence="4 10" id="KW-0378">Hydrolase</keyword>
<dbReference type="GO" id="GO:0046872">
    <property type="term" value="F:metal ion binding"/>
    <property type="evidence" value="ECO:0007669"/>
    <property type="project" value="UniProtKB-KW"/>
</dbReference>
<dbReference type="InterPro" id="IPR038763">
    <property type="entry name" value="DHH_sf"/>
</dbReference>
<dbReference type="InterPro" id="IPR046342">
    <property type="entry name" value="CBS_dom_sf"/>
</dbReference>
<evidence type="ECO:0000256" key="1">
    <source>
        <dbReference type="ARBA" id="ARBA00001936"/>
    </source>
</evidence>
<dbReference type="Gene3D" id="3.90.1640.10">
    <property type="entry name" value="inorganic pyrophosphatase (n-terminal core)"/>
    <property type="match status" value="1"/>
</dbReference>
<evidence type="ECO:0000256" key="4">
    <source>
        <dbReference type="ARBA" id="ARBA00022801"/>
    </source>
</evidence>
<dbReference type="InterPro" id="IPR004097">
    <property type="entry name" value="DHHA2"/>
</dbReference>
<dbReference type="GO" id="GO:0005737">
    <property type="term" value="C:cytoplasm"/>
    <property type="evidence" value="ECO:0007669"/>
    <property type="project" value="InterPro"/>
</dbReference>
<keyword evidence="8" id="KW-0129">CBS domain</keyword>
<evidence type="ECO:0000313" key="11">
    <source>
        <dbReference type="Proteomes" id="UP000886741"/>
    </source>
</evidence>
<dbReference type="Gene3D" id="3.10.580.10">
    <property type="entry name" value="CBS-domain"/>
    <property type="match status" value="1"/>
</dbReference>
<reference evidence="10" key="1">
    <citation type="submission" date="2020-10" db="EMBL/GenBank/DDBJ databases">
        <authorList>
            <person name="Gilroy R."/>
        </authorList>
    </citation>
    <scope>NUCLEOTIDE SEQUENCE</scope>
    <source>
        <strain evidence="10">ChiBcec16-1751</strain>
    </source>
</reference>
<evidence type="ECO:0000313" key="10">
    <source>
        <dbReference type="EMBL" id="HIS64460.1"/>
    </source>
</evidence>
<dbReference type="Pfam" id="PF02833">
    <property type="entry name" value="DHHA2"/>
    <property type="match status" value="1"/>
</dbReference>
<dbReference type="SUPFAM" id="SSF64182">
    <property type="entry name" value="DHH phosphoesterases"/>
    <property type="match status" value="1"/>
</dbReference>
<evidence type="ECO:0000256" key="3">
    <source>
        <dbReference type="ARBA" id="ARBA00022723"/>
    </source>
</evidence>
<dbReference type="NCBIfam" id="NF011442">
    <property type="entry name" value="PRK14869.1-4"/>
    <property type="match status" value="1"/>
</dbReference>
<dbReference type="EMBL" id="DVJJ01000059">
    <property type="protein sequence ID" value="HIS64460.1"/>
    <property type="molecule type" value="Genomic_DNA"/>
</dbReference>
<evidence type="ECO:0000256" key="5">
    <source>
        <dbReference type="ARBA" id="ARBA00023211"/>
    </source>
</evidence>
<dbReference type="AlphaFoldDB" id="A0A9D1F8Q9"/>
<dbReference type="Pfam" id="PF01368">
    <property type="entry name" value="DHH"/>
    <property type="match status" value="1"/>
</dbReference>
<dbReference type="EC" id="3.6.1.1" evidence="2"/>
<dbReference type="Gene3D" id="3.10.310.20">
    <property type="entry name" value="DHHA2 domain"/>
    <property type="match status" value="1"/>
</dbReference>
<dbReference type="InterPro" id="IPR028979">
    <property type="entry name" value="Ser_kin/Pase_Hpr-like_N_sf"/>
</dbReference>
<evidence type="ECO:0000256" key="2">
    <source>
        <dbReference type="ARBA" id="ARBA00012146"/>
    </source>
</evidence>
<sequence length="536" mass="59825">MEPIYVTGHRNPDTDSIVSAMAYAALRNAIGDREYVAARLGHISDETRRILDRFGMEPPVHIHTVRTQIRDLDYDIPPVMHQAVPIRSAWEALQEQTAPAIPISREDGTLYGMLSPTDVAKHDMNFAAEPYLENVPVFNLLSVLEGHLVGEGSNLVDTVTGEVVAALPGVTTMELKKETIFLCGQQPEMVRAALEAGVSCIILCQAQLPEDLDVDRYESTCILNTPLDACRVSHLLFQAMPVERICRSHDLEHVHLDDFLDDVREIVLRSRYRSYPILDEADRVVGTLSRYHMIRPRRKRVVLVDHNEFAQSVPGLDQAEILEIIDHHRLADIQTGGPIHFRNEPVGSTATIVASMYQERGLMPSKSLAGLMAAAIISDTVLFKSPTATDRDRRMAQRMARIAGVTLEDLGQVVFSAGNVGDRSAEELLLSDFKEFHIAGHYLAVGQITCVDSHLLISRREEFLQAMAEQQKQHGYGLVILMLTDVLLAGSHLLYLGDEEAVRHAFNVDPRNEECFLPKIISRKKQIVPMLSALWG</sequence>
<evidence type="ECO:0000259" key="9">
    <source>
        <dbReference type="PROSITE" id="PS51371"/>
    </source>
</evidence>